<feature type="transmembrane region" description="Helical" evidence="1">
    <location>
        <begin position="29"/>
        <end position="45"/>
    </location>
</feature>
<keyword evidence="3" id="KW-1185">Reference proteome</keyword>
<sequence>MKFLRPKYLGSFLFIVFIGMWLTKVYQWLTVPLLGSFILLMIAILESKHERFVKGTSLILFGIFFGIFLPETLIPNPDIAKQLPPDMVGNIEIFKNLAVFSCSGAGGSIIAGHAERFLADVEKSEPQKISTIDHSSQIQALHIEIMKLRRYFFIFLGLWYFC</sequence>
<feature type="transmembrane region" description="Helical" evidence="1">
    <location>
        <begin position="52"/>
        <end position="69"/>
    </location>
</feature>
<accession>A0ABT7PW53</accession>
<reference evidence="2" key="1">
    <citation type="submission" date="2024-05" db="EMBL/GenBank/DDBJ databases">
        <title>WGS of Aeromonas isolates.</title>
        <authorList>
            <person name="Lee H."/>
        </authorList>
    </citation>
    <scope>NUCLEOTIDE SEQUENCE</scope>
    <source>
        <strain evidence="2">SU58-3</strain>
    </source>
</reference>
<evidence type="ECO:0000313" key="2">
    <source>
        <dbReference type="EMBL" id="MDM5071324.1"/>
    </source>
</evidence>
<name>A0ABT7PW53_9GAMM</name>
<proteinExistence type="predicted"/>
<keyword evidence="1" id="KW-1133">Transmembrane helix</keyword>
<evidence type="ECO:0000256" key="1">
    <source>
        <dbReference type="SAM" id="Phobius"/>
    </source>
</evidence>
<dbReference type="EMBL" id="JAOPLL010000002">
    <property type="protein sequence ID" value="MDM5071324.1"/>
    <property type="molecule type" value="Genomic_DNA"/>
</dbReference>
<keyword evidence="1" id="KW-0812">Transmembrane</keyword>
<protein>
    <submittedName>
        <fullName evidence="2">Uncharacterized protein</fullName>
    </submittedName>
</protein>
<dbReference type="Proteomes" id="UP001168107">
    <property type="component" value="Unassembled WGS sequence"/>
</dbReference>
<organism evidence="2 3">
    <name type="scientific">Aeromonas bestiarum</name>
    <dbReference type="NCBI Taxonomy" id="105751"/>
    <lineage>
        <taxon>Bacteria</taxon>
        <taxon>Pseudomonadati</taxon>
        <taxon>Pseudomonadota</taxon>
        <taxon>Gammaproteobacteria</taxon>
        <taxon>Aeromonadales</taxon>
        <taxon>Aeromonadaceae</taxon>
        <taxon>Aeromonas</taxon>
    </lineage>
</organism>
<gene>
    <name evidence="2" type="ORF">OB935_05575</name>
</gene>
<comment type="caution">
    <text evidence="2">The sequence shown here is derived from an EMBL/GenBank/DDBJ whole genome shotgun (WGS) entry which is preliminary data.</text>
</comment>
<feature type="transmembrane region" description="Helical" evidence="1">
    <location>
        <begin position="7"/>
        <end position="23"/>
    </location>
</feature>
<dbReference type="RefSeq" id="WP_290017587.1">
    <property type="nucleotide sequence ID" value="NZ_JAOPLL010000002.1"/>
</dbReference>
<keyword evidence="1" id="KW-0472">Membrane</keyword>
<evidence type="ECO:0000313" key="3">
    <source>
        <dbReference type="Proteomes" id="UP001168107"/>
    </source>
</evidence>